<dbReference type="InterPro" id="IPR050142">
    <property type="entry name" value="MADS-box/MEF2_TF"/>
</dbReference>
<dbReference type="CDD" id="cd00120">
    <property type="entry name" value="MADS"/>
    <property type="match status" value="1"/>
</dbReference>
<protein>
    <recommendedName>
        <fullName evidence="7">MADS-box domain-containing protein</fullName>
    </recommendedName>
</protein>
<keyword evidence="4" id="KW-0804">Transcription</keyword>
<dbReference type="GO" id="GO:0045944">
    <property type="term" value="P:positive regulation of transcription by RNA polymerase II"/>
    <property type="evidence" value="ECO:0007669"/>
    <property type="project" value="UniProtKB-ARBA"/>
</dbReference>
<dbReference type="InterPro" id="IPR002100">
    <property type="entry name" value="TF_MADSbox"/>
</dbReference>
<feature type="region of interest" description="Disordered" evidence="6">
    <location>
        <begin position="119"/>
        <end position="142"/>
    </location>
</feature>
<keyword evidence="3" id="KW-0238">DNA-binding</keyword>
<proteinExistence type="predicted"/>
<evidence type="ECO:0000256" key="3">
    <source>
        <dbReference type="ARBA" id="ARBA00023125"/>
    </source>
</evidence>
<keyword evidence="9" id="KW-1185">Reference proteome</keyword>
<dbReference type="EMBL" id="BACD03000004">
    <property type="protein sequence ID" value="GAO46583.1"/>
    <property type="molecule type" value="Genomic_DNA"/>
</dbReference>
<dbReference type="PRINTS" id="PR00404">
    <property type="entry name" value="MADSDOMAIN"/>
</dbReference>
<dbReference type="SUPFAM" id="SSF55455">
    <property type="entry name" value="SRF-like"/>
    <property type="match status" value="1"/>
</dbReference>
<dbReference type="AlphaFoldDB" id="A0A0E9N9W3"/>
<feature type="compositionally biased region" description="Acidic residues" evidence="6">
    <location>
        <begin position="131"/>
        <end position="141"/>
    </location>
</feature>
<evidence type="ECO:0000256" key="2">
    <source>
        <dbReference type="ARBA" id="ARBA00023015"/>
    </source>
</evidence>
<dbReference type="PROSITE" id="PS00350">
    <property type="entry name" value="MADS_BOX_1"/>
    <property type="match status" value="1"/>
</dbReference>
<evidence type="ECO:0000256" key="4">
    <source>
        <dbReference type="ARBA" id="ARBA00023163"/>
    </source>
</evidence>
<dbReference type="GO" id="GO:0003677">
    <property type="term" value="F:DNA binding"/>
    <property type="evidence" value="ECO:0007669"/>
    <property type="project" value="UniProtKB-KW"/>
</dbReference>
<dbReference type="SMART" id="SM00432">
    <property type="entry name" value="MADS"/>
    <property type="match status" value="1"/>
</dbReference>
<name>A0A0E9N9W3_SAICN</name>
<reference evidence="8 9" key="1">
    <citation type="journal article" date="2011" name="J. Gen. Appl. Microbiol.">
        <title>Draft genome sequencing of the enigmatic yeast Saitoella complicata.</title>
        <authorList>
            <person name="Nishida H."/>
            <person name="Hamamoto M."/>
            <person name="Sugiyama J."/>
        </authorList>
    </citation>
    <scope>NUCLEOTIDE SEQUENCE [LARGE SCALE GENOMIC DNA]</scope>
    <source>
        <strain evidence="8 9">NRRL Y-17804</strain>
    </source>
</reference>
<dbReference type="Proteomes" id="UP000033140">
    <property type="component" value="Unassembled WGS sequence"/>
</dbReference>
<feature type="domain" description="MADS-box" evidence="7">
    <location>
        <begin position="1"/>
        <end position="61"/>
    </location>
</feature>
<comment type="subcellular location">
    <subcellularLocation>
        <location evidence="1">Nucleus</location>
    </subcellularLocation>
</comment>
<evidence type="ECO:0000313" key="8">
    <source>
        <dbReference type="EMBL" id="GAO46583.1"/>
    </source>
</evidence>
<dbReference type="Gene3D" id="3.40.1810.10">
    <property type="entry name" value="Transcription factor, MADS-box"/>
    <property type="match status" value="1"/>
</dbReference>
<keyword evidence="2" id="KW-0805">Transcription regulation</keyword>
<evidence type="ECO:0000259" key="7">
    <source>
        <dbReference type="PROSITE" id="PS50066"/>
    </source>
</evidence>
<dbReference type="PANTHER" id="PTHR48019">
    <property type="entry name" value="SERUM RESPONSE FACTOR HOMOLOG"/>
    <property type="match status" value="1"/>
</dbReference>
<evidence type="ECO:0000256" key="5">
    <source>
        <dbReference type="ARBA" id="ARBA00023242"/>
    </source>
</evidence>
<evidence type="ECO:0000256" key="6">
    <source>
        <dbReference type="SAM" id="MobiDB-lite"/>
    </source>
</evidence>
<gene>
    <name evidence="8" type="ORF">G7K_0812-t1</name>
</gene>
<dbReference type="GO" id="GO:0046983">
    <property type="term" value="F:protein dimerization activity"/>
    <property type="evidence" value="ECO:0007669"/>
    <property type="project" value="InterPro"/>
</dbReference>
<sequence length="550" mass="60815">MARKKIQIKKIEDPKVKTVTFARRRNGLLKKAHELSVLCDTRIAIVMFDAKDMCHVYHTDKNSSADEQLKRYLNKSFATIDPRRNYETPDFAQEDPSTAPVWRVQQSNVAIVNTYEVLPAPGQGESNDGGNGEDDGDDMDGSEQLCVRSKRSYHTNESQPDVQSPFFQGLQSPPVSDVVTPVAEEELFSPTAVSVSSRFSTPDHSGLCIMPESPMSSQTPVSPAASMSQHQMQWTGQSTFWPQQQQQTQQYQMMQQSVRRATIAPTTRPVLQRAQSTPVIRRSSHVMYMSQQQAIQAAAHQALMQSMPSVGDMQFQAIPMRRVSTERAQVPRSVPPQLAGHPYPNLVQRQLSQSQLPSPNPSVSGMSTIKFGAVPMVREETLSPTEEIAAPFFSSQPLPTPSQSTGMENLGLAPPQAFSHQRGLSVLDDIANFQAEIDASLALDHAMKQEDASVDAVEKWLSQDMKVETAYVPGTDLTVMDTENTNAAMMACFICILLSIYGTVPRKQSKSISSWNRAHLIQLQQTAANVLKGAVIASWKSRLSSCIYAQ</sequence>
<keyword evidence="5" id="KW-0539">Nucleus</keyword>
<reference evidence="8 9" key="2">
    <citation type="journal article" date="2014" name="J. Gen. Appl. Microbiol.">
        <title>The early diverging ascomycetous budding yeast Saitoella complicata has three histone deacetylases belonging to the Clr6, Hos2, and Rpd3 lineages.</title>
        <authorList>
            <person name="Nishida H."/>
            <person name="Matsumoto T."/>
            <person name="Kondo S."/>
            <person name="Hamamoto M."/>
            <person name="Yoshikawa H."/>
        </authorList>
    </citation>
    <scope>NUCLEOTIDE SEQUENCE [LARGE SCALE GENOMIC DNA]</scope>
    <source>
        <strain evidence="8 9">NRRL Y-17804</strain>
    </source>
</reference>
<dbReference type="InterPro" id="IPR036879">
    <property type="entry name" value="TF_MADSbox_sf"/>
</dbReference>
<reference evidence="8 9" key="3">
    <citation type="journal article" date="2015" name="Genome Announc.">
        <title>Draft Genome Sequence of the Archiascomycetous Yeast Saitoella complicata.</title>
        <authorList>
            <person name="Yamauchi K."/>
            <person name="Kondo S."/>
            <person name="Hamamoto M."/>
            <person name="Takahashi Y."/>
            <person name="Ogura Y."/>
            <person name="Hayashi T."/>
            <person name="Nishida H."/>
        </authorList>
    </citation>
    <scope>NUCLEOTIDE SEQUENCE [LARGE SCALE GENOMIC DNA]</scope>
    <source>
        <strain evidence="8 9">NRRL Y-17804</strain>
    </source>
</reference>
<comment type="caution">
    <text evidence="8">The sequence shown here is derived from an EMBL/GenBank/DDBJ whole genome shotgun (WGS) entry which is preliminary data.</text>
</comment>
<evidence type="ECO:0000313" key="9">
    <source>
        <dbReference type="Proteomes" id="UP000033140"/>
    </source>
</evidence>
<dbReference type="GO" id="GO:0005634">
    <property type="term" value="C:nucleus"/>
    <property type="evidence" value="ECO:0007669"/>
    <property type="project" value="UniProtKB-SubCell"/>
</dbReference>
<dbReference type="STRING" id="698492.A0A0E9N9W3"/>
<dbReference type="Pfam" id="PF00319">
    <property type="entry name" value="SRF-TF"/>
    <property type="match status" value="1"/>
</dbReference>
<dbReference type="PROSITE" id="PS50066">
    <property type="entry name" value="MADS_BOX_2"/>
    <property type="match status" value="1"/>
</dbReference>
<evidence type="ECO:0000256" key="1">
    <source>
        <dbReference type="ARBA" id="ARBA00004123"/>
    </source>
</evidence>
<accession>A0A0E9N9W3</accession>
<organism evidence="8 9">
    <name type="scientific">Saitoella complicata (strain BCRC 22490 / CBS 7301 / JCM 7358 / NBRC 10748 / NRRL Y-17804)</name>
    <dbReference type="NCBI Taxonomy" id="698492"/>
    <lineage>
        <taxon>Eukaryota</taxon>
        <taxon>Fungi</taxon>
        <taxon>Dikarya</taxon>
        <taxon>Ascomycota</taxon>
        <taxon>Taphrinomycotina</taxon>
        <taxon>Taphrinomycotina incertae sedis</taxon>
        <taxon>Saitoella</taxon>
    </lineage>
</organism>